<dbReference type="Pfam" id="PF00069">
    <property type="entry name" value="Pkinase"/>
    <property type="match status" value="1"/>
</dbReference>
<feature type="domain" description="Protein kinase" evidence="12">
    <location>
        <begin position="289"/>
        <end position="545"/>
    </location>
</feature>
<evidence type="ECO:0000256" key="6">
    <source>
        <dbReference type="ARBA" id="ARBA00022777"/>
    </source>
</evidence>
<evidence type="ECO:0000256" key="2">
    <source>
        <dbReference type="ARBA" id="ARBA00012513"/>
    </source>
</evidence>
<dbReference type="InterPro" id="IPR017441">
    <property type="entry name" value="Protein_kinase_ATP_BS"/>
</dbReference>
<evidence type="ECO:0000256" key="11">
    <source>
        <dbReference type="SAM" id="MobiDB-lite"/>
    </source>
</evidence>
<dbReference type="AlphaFoldDB" id="A0A9W7WTB2"/>
<evidence type="ECO:0000256" key="1">
    <source>
        <dbReference type="ARBA" id="ARBA00005505"/>
    </source>
</evidence>
<dbReference type="Proteomes" id="UP001059041">
    <property type="component" value="Linkage Group LG7"/>
</dbReference>
<dbReference type="GO" id="GO:0004674">
    <property type="term" value="F:protein serine/threonine kinase activity"/>
    <property type="evidence" value="ECO:0007669"/>
    <property type="project" value="UniProtKB-KW"/>
</dbReference>
<dbReference type="FunFam" id="1.10.510.10:FF:000392">
    <property type="entry name" value="Pim proto-oncogene, serine/threonine kinase,-related 152"/>
    <property type="match status" value="1"/>
</dbReference>
<dbReference type="InterPro" id="IPR008271">
    <property type="entry name" value="Ser/Thr_kinase_AS"/>
</dbReference>
<keyword evidence="6 13" id="KW-0418">Kinase</keyword>
<evidence type="ECO:0000256" key="4">
    <source>
        <dbReference type="ARBA" id="ARBA00022679"/>
    </source>
</evidence>
<sequence>MGQKSDKFVQHDSVDDRSGVYKQSTTASSTAKTDHSPVSCKTDGEANKGFWRRLAVFRGVRDDILGQDVSPEFQKYQMFTTFSDPHFPLWFDLEPNSDAVHNPVAGERDLDIQLEYYENPSMFGLGVNFGTYEMDEMFGGAMPGLANWEDLKDSRWAGLFFGHENRCCWRWAHTQIRKDGWIRNANRNQCWSRMPGPILIPNPPLGKVTLLAAGFAGTTVQDDLKAEDPADGLQTPVHSGSDDDPGFDLIDDGGDQIPPLILLSHEKLEDDEDPNETKEVTVKINGCWYKIGRELGAGSYGVVCEATRVHDDLKVALKIVAKTEDVIQSYIKIPGYPELVPLEIGLHKLATTGEHVPVIIELLDWMDNYGYIYIILERPSPCEDVLSFVDRHGGITENMAKVILRQAIEASEICFKRGVYHRDLKLDNFLINPNTMEVKLIDFGAGRIYKTSTYKEFQGTEDVCPEYLKTDWYYGKPSAVYSMGFMLLSMVCGHYPSTTDLHQINEKTWSKDGLTEECCDLIQACLQSNPDERIHLEKILDHAWFKVLCKCGFYLLKSFFVSAFLASATALVYTPDGQQKGFCFYVVGLL</sequence>
<accession>A0A9W7WTB2</accession>
<feature type="region of interest" description="Disordered" evidence="11">
    <location>
        <begin position="1"/>
        <end position="42"/>
    </location>
</feature>
<dbReference type="Gene3D" id="3.30.200.20">
    <property type="entry name" value="Phosphorylase Kinase, domain 1"/>
    <property type="match status" value="1"/>
</dbReference>
<dbReference type="InterPro" id="IPR051138">
    <property type="entry name" value="PIM_Ser/Thr_kinase"/>
</dbReference>
<dbReference type="PANTHER" id="PTHR22984:SF11">
    <property type="entry name" value="AURORA KINASE-RELATED"/>
    <property type="match status" value="1"/>
</dbReference>
<evidence type="ECO:0000256" key="9">
    <source>
        <dbReference type="ARBA" id="ARBA00048679"/>
    </source>
</evidence>
<keyword evidence="5 10" id="KW-0547">Nucleotide-binding</keyword>
<evidence type="ECO:0000256" key="3">
    <source>
        <dbReference type="ARBA" id="ARBA00022527"/>
    </source>
</evidence>
<comment type="catalytic activity">
    <reaction evidence="9">
        <text>L-seryl-[protein] + ATP = O-phospho-L-seryl-[protein] + ADP + H(+)</text>
        <dbReference type="Rhea" id="RHEA:17989"/>
        <dbReference type="Rhea" id="RHEA-COMP:9863"/>
        <dbReference type="Rhea" id="RHEA-COMP:11604"/>
        <dbReference type="ChEBI" id="CHEBI:15378"/>
        <dbReference type="ChEBI" id="CHEBI:29999"/>
        <dbReference type="ChEBI" id="CHEBI:30616"/>
        <dbReference type="ChEBI" id="CHEBI:83421"/>
        <dbReference type="ChEBI" id="CHEBI:456216"/>
        <dbReference type="EC" id="2.7.11.1"/>
    </reaction>
</comment>
<comment type="catalytic activity">
    <reaction evidence="8">
        <text>L-threonyl-[protein] + ATP = O-phospho-L-threonyl-[protein] + ADP + H(+)</text>
        <dbReference type="Rhea" id="RHEA:46608"/>
        <dbReference type="Rhea" id="RHEA-COMP:11060"/>
        <dbReference type="Rhea" id="RHEA-COMP:11605"/>
        <dbReference type="ChEBI" id="CHEBI:15378"/>
        <dbReference type="ChEBI" id="CHEBI:30013"/>
        <dbReference type="ChEBI" id="CHEBI:30616"/>
        <dbReference type="ChEBI" id="CHEBI:61977"/>
        <dbReference type="ChEBI" id="CHEBI:456216"/>
        <dbReference type="EC" id="2.7.11.1"/>
    </reaction>
</comment>
<dbReference type="PANTHER" id="PTHR22984">
    <property type="entry name" value="SERINE/THREONINE-PROTEIN KINASE PIM"/>
    <property type="match status" value="1"/>
</dbReference>
<evidence type="ECO:0000256" key="8">
    <source>
        <dbReference type="ARBA" id="ARBA00047899"/>
    </source>
</evidence>
<name>A0A9W7WTB2_TRIRA</name>
<keyword evidence="4" id="KW-0808">Transferase</keyword>
<dbReference type="SMART" id="SM00220">
    <property type="entry name" value="S_TKc"/>
    <property type="match status" value="1"/>
</dbReference>
<dbReference type="InterPro" id="IPR000719">
    <property type="entry name" value="Prot_kinase_dom"/>
</dbReference>
<dbReference type="GO" id="GO:0005524">
    <property type="term" value="F:ATP binding"/>
    <property type="evidence" value="ECO:0007669"/>
    <property type="project" value="UniProtKB-UniRule"/>
</dbReference>
<evidence type="ECO:0000256" key="5">
    <source>
        <dbReference type="ARBA" id="ARBA00022741"/>
    </source>
</evidence>
<gene>
    <name evidence="13" type="ORF">IRJ41_013930</name>
</gene>
<dbReference type="EMBL" id="JAFHDT010000007">
    <property type="protein sequence ID" value="KAI7807997.1"/>
    <property type="molecule type" value="Genomic_DNA"/>
</dbReference>
<dbReference type="PROSITE" id="PS00108">
    <property type="entry name" value="PROTEIN_KINASE_ST"/>
    <property type="match status" value="1"/>
</dbReference>
<dbReference type="SUPFAM" id="SSF56112">
    <property type="entry name" value="Protein kinase-like (PK-like)"/>
    <property type="match status" value="1"/>
</dbReference>
<organism evidence="13 14">
    <name type="scientific">Triplophysa rosa</name>
    <name type="common">Cave loach</name>
    <dbReference type="NCBI Taxonomy" id="992332"/>
    <lineage>
        <taxon>Eukaryota</taxon>
        <taxon>Metazoa</taxon>
        <taxon>Chordata</taxon>
        <taxon>Craniata</taxon>
        <taxon>Vertebrata</taxon>
        <taxon>Euteleostomi</taxon>
        <taxon>Actinopterygii</taxon>
        <taxon>Neopterygii</taxon>
        <taxon>Teleostei</taxon>
        <taxon>Ostariophysi</taxon>
        <taxon>Cypriniformes</taxon>
        <taxon>Nemacheilidae</taxon>
        <taxon>Triplophysa</taxon>
    </lineage>
</organism>
<reference evidence="13" key="1">
    <citation type="submission" date="2021-02" db="EMBL/GenBank/DDBJ databases">
        <title>Comparative genomics reveals that relaxation of natural selection precedes convergent phenotypic evolution of cavefish.</title>
        <authorList>
            <person name="Peng Z."/>
        </authorList>
    </citation>
    <scope>NUCLEOTIDE SEQUENCE</scope>
    <source>
        <tissue evidence="13">Muscle</tissue>
    </source>
</reference>
<evidence type="ECO:0000256" key="10">
    <source>
        <dbReference type="PROSITE-ProRule" id="PRU10141"/>
    </source>
</evidence>
<protein>
    <recommendedName>
        <fullName evidence="2">non-specific serine/threonine protein kinase</fullName>
        <ecNumber evidence="2">2.7.11.1</ecNumber>
    </recommendedName>
</protein>
<evidence type="ECO:0000313" key="14">
    <source>
        <dbReference type="Proteomes" id="UP001059041"/>
    </source>
</evidence>
<feature type="binding site" evidence="10">
    <location>
        <position position="322"/>
    </location>
    <ligand>
        <name>ATP</name>
        <dbReference type="ChEBI" id="CHEBI:30616"/>
    </ligand>
</feature>
<dbReference type="Gene3D" id="1.10.510.10">
    <property type="entry name" value="Transferase(Phosphotransferase) domain 1"/>
    <property type="match status" value="1"/>
</dbReference>
<evidence type="ECO:0000313" key="13">
    <source>
        <dbReference type="EMBL" id="KAI7807997.1"/>
    </source>
</evidence>
<dbReference type="EC" id="2.7.11.1" evidence="2"/>
<dbReference type="GO" id="GO:0007346">
    <property type="term" value="P:regulation of mitotic cell cycle"/>
    <property type="evidence" value="ECO:0007669"/>
    <property type="project" value="TreeGrafter"/>
</dbReference>
<feature type="compositionally biased region" description="Basic and acidic residues" evidence="11">
    <location>
        <begin position="1"/>
        <end position="19"/>
    </location>
</feature>
<dbReference type="InterPro" id="IPR011009">
    <property type="entry name" value="Kinase-like_dom_sf"/>
</dbReference>
<proteinExistence type="inferred from homology"/>
<dbReference type="PROSITE" id="PS00107">
    <property type="entry name" value="PROTEIN_KINASE_ATP"/>
    <property type="match status" value="1"/>
</dbReference>
<evidence type="ECO:0000259" key="12">
    <source>
        <dbReference type="PROSITE" id="PS50011"/>
    </source>
</evidence>
<comment type="caution">
    <text evidence="13">The sequence shown here is derived from an EMBL/GenBank/DDBJ whole genome shotgun (WGS) entry which is preliminary data.</text>
</comment>
<dbReference type="PROSITE" id="PS50011">
    <property type="entry name" value="PROTEIN_KINASE_DOM"/>
    <property type="match status" value="1"/>
</dbReference>
<dbReference type="GO" id="GO:0043066">
    <property type="term" value="P:negative regulation of apoptotic process"/>
    <property type="evidence" value="ECO:0007669"/>
    <property type="project" value="TreeGrafter"/>
</dbReference>
<keyword evidence="7 10" id="KW-0067">ATP-binding</keyword>
<keyword evidence="14" id="KW-1185">Reference proteome</keyword>
<evidence type="ECO:0000256" key="7">
    <source>
        <dbReference type="ARBA" id="ARBA00022840"/>
    </source>
</evidence>
<keyword evidence="3" id="KW-0723">Serine/threonine-protein kinase</keyword>
<comment type="similarity">
    <text evidence="1">Belongs to the protein kinase superfamily. CAMK Ser/Thr protein kinase family. PIM subfamily.</text>
</comment>
<dbReference type="GO" id="GO:0005737">
    <property type="term" value="C:cytoplasm"/>
    <property type="evidence" value="ECO:0007669"/>
    <property type="project" value="TreeGrafter"/>
</dbReference>
<feature type="region of interest" description="Disordered" evidence="11">
    <location>
        <begin position="226"/>
        <end position="249"/>
    </location>
</feature>